<feature type="transmembrane region" description="Helical" evidence="8">
    <location>
        <begin position="77"/>
        <end position="96"/>
    </location>
</feature>
<comment type="caution">
    <text evidence="9">The sequence shown here is derived from an EMBL/GenBank/DDBJ whole genome shotgun (WGS) entry which is preliminary data.</text>
</comment>
<keyword evidence="5 8" id="KW-1133">Transmembrane helix</keyword>
<organism evidence="9 10">
    <name type="scientific">Sporotomaculum syntrophicum</name>
    <dbReference type="NCBI Taxonomy" id="182264"/>
    <lineage>
        <taxon>Bacteria</taxon>
        <taxon>Bacillati</taxon>
        <taxon>Bacillota</taxon>
        <taxon>Clostridia</taxon>
        <taxon>Eubacteriales</taxon>
        <taxon>Desulfallaceae</taxon>
        <taxon>Sporotomaculum</taxon>
    </lineage>
</organism>
<dbReference type="PANTHER" id="PTHR48086">
    <property type="entry name" value="SODIUM/PROLINE SYMPORTER-RELATED"/>
    <property type="match status" value="1"/>
</dbReference>
<feature type="transmembrane region" description="Helical" evidence="8">
    <location>
        <begin position="156"/>
        <end position="175"/>
    </location>
</feature>
<feature type="transmembrane region" description="Helical" evidence="8">
    <location>
        <begin position="230"/>
        <end position="251"/>
    </location>
</feature>
<evidence type="ECO:0000313" key="9">
    <source>
        <dbReference type="EMBL" id="KAF1085238.1"/>
    </source>
</evidence>
<keyword evidence="10" id="KW-1185">Reference proteome</keyword>
<feature type="transmembrane region" description="Helical" evidence="8">
    <location>
        <begin position="357"/>
        <end position="375"/>
    </location>
</feature>
<evidence type="ECO:0000256" key="8">
    <source>
        <dbReference type="SAM" id="Phobius"/>
    </source>
</evidence>
<evidence type="ECO:0000256" key="4">
    <source>
        <dbReference type="ARBA" id="ARBA00022692"/>
    </source>
</evidence>
<accession>A0A9D2WQ04</accession>
<feature type="transmembrane region" description="Helical" evidence="8">
    <location>
        <begin position="439"/>
        <end position="458"/>
    </location>
</feature>
<dbReference type="Pfam" id="PF00474">
    <property type="entry name" value="SSF"/>
    <property type="match status" value="1"/>
</dbReference>
<proteinExistence type="inferred from homology"/>
<dbReference type="AlphaFoldDB" id="A0A9D2WQ04"/>
<evidence type="ECO:0000256" key="7">
    <source>
        <dbReference type="RuleBase" id="RU362091"/>
    </source>
</evidence>
<gene>
    <name evidence="9" type="primary">sglT</name>
    <name evidence="9" type="ORF">SPSYN_01374</name>
</gene>
<dbReference type="GO" id="GO:0022857">
    <property type="term" value="F:transmembrane transporter activity"/>
    <property type="evidence" value="ECO:0007669"/>
    <property type="project" value="InterPro"/>
</dbReference>
<sequence>MEYTLTTSHIVGIIITLIAIVLIGVYAGCKVKSAKDFCVGGRQAGVTVVAGTIMGTLVGGASTVGTAQLAFNFGLCAWWFTLGAGIACAILGLGLARQLYESKLETIPQFLVNVYGDGIGPISSVFTSAGIFLNIIAQGLSAVALLTSMFHMSPVVAAVISVFLVLAYVFSGGVWGTGLVGVAKLILIYLTTIFCGVMAYGMLGGWSGLTTNFPPFPWLSLFGRGFNTDFAAGFSLLVGVLSTQTYIQAIFSAKSLSSARMASLVSAFMIPPVGIGGILIGLFMRANFPDTPSEQVLPIFVMNFLPPLLAGVVLATLLVAIIGTWAGLTLGVSTMLAKDIYKRFICCDADDLKILKIQRILIFTVSALGVLFVVSSLKSMILGWSFLSMGLRGCTVFFPLLGAVFFSRFVKPMAGIMAALIGPCVDLIWHFLYPNGIDPLYVGLLASFLTLLFLSMLLKRKPVNKFKQYS</sequence>
<feature type="transmembrane region" description="Helical" evidence="8">
    <location>
        <begin position="413"/>
        <end position="433"/>
    </location>
</feature>
<dbReference type="OrthoDB" id="9781232at2"/>
<evidence type="ECO:0000256" key="6">
    <source>
        <dbReference type="ARBA" id="ARBA00023136"/>
    </source>
</evidence>
<comment type="subcellular location">
    <subcellularLocation>
        <location evidence="1">Membrane</location>
        <topology evidence="1">Multi-pass membrane protein</topology>
    </subcellularLocation>
</comment>
<evidence type="ECO:0000313" key="10">
    <source>
        <dbReference type="Proteomes" id="UP000798488"/>
    </source>
</evidence>
<name>A0A9D2WQ04_9FIRM</name>
<dbReference type="PANTHER" id="PTHR48086:SF7">
    <property type="entry name" value="SODIUM-SOLUTE SYMPORTER-RELATED"/>
    <property type="match status" value="1"/>
</dbReference>
<evidence type="ECO:0000256" key="5">
    <source>
        <dbReference type="ARBA" id="ARBA00022989"/>
    </source>
</evidence>
<dbReference type="Proteomes" id="UP000798488">
    <property type="component" value="Unassembled WGS sequence"/>
</dbReference>
<dbReference type="RefSeq" id="WP_161821735.1">
    <property type="nucleotide sequence ID" value="NZ_LSRS01000003.1"/>
</dbReference>
<evidence type="ECO:0000256" key="3">
    <source>
        <dbReference type="ARBA" id="ARBA00022448"/>
    </source>
</evidence>
<dbReference type="InterPro" id="IPR001734">
    <property type="entry name" value="Na/solute_symporter"/>
</dbReference>
<evidence type="ECO:0000256" key="2">
    <source>
        <dbReference type="ARBA" id="ARBA00006434"/>
    </source>
</evidence>
<evidence type="ECO:0000256" key="1">
    <source>
        <dbReference type="ARBA" id="ARBA00004141"/>
    </source>
</evidence>
<keyword evidence="3" id="KW-0813">Transport</keyword>
<comment type="similarity">
    <text evidence="2 7">Belongs to the sodium:solute symporter (SSF) (TC 2.A.21) family.</text>
</comment>
<keyword evidence="4 8" id="KW-0812">Transmembrane</keyword>
<dbReference type="GO" id="GO:0005886">
    <property type="term" value="C:plasma membrane"/>
    <property type="evidence" value="ECO:0007669"/>
    <property type="project" value="TreeGrafter"/>
</dbReference>
<protein>
    <submittedName>
        <fullName evidence="9">Sodium/glucose cotransporter</fullName>
    </submittedName>
</protein>
<dbReference type="EMBL" id="LSRS01000003">
    <property type="protein sequence ID" value="KAF1085238.1"/>
    <property type="molecule type" value="Genomic_DNA"/>
</dbReference>
<dbReference type="PROSITE" id="PS50283">
    <property type="entry name" value="NA_SOLUT_SYMP_3"/>
    <property type="match status" value="1"/>
</dbReference>
<dbReference type="InterPro" id="IPR050277">
    <property type="entry name" value="Sodium:Solute_Symporter"/>
</dbReference>
<dbReference type="CDD" id="cd10322">
    <property type="entry name" value="SLC5sbd"/>
    <property type="match status" value="1"/>
</dbReference>
<dbReference type="InterPro" id="IPR038377">
    <property type="entry name" value="Na/Glc_symporter_sf"/>
</dbReference>
<dbReference type="Gene3D" id="1.20.1730.10">
    <property type="entry name" value="Sodium/glucose cotransporter"/>
    <property type="match status" value="1"/>
</dbReference>
<feature type="transmembrane region" description="Helical" evidence="8">
    <location>
        <begin position="381"/>
        <end position="406"/>
    </location>
</feature>
<feature type="transmembrane region" description="Helical" evidence="8">
    <location>
        <begin position="48"/>
        <end position="71"/>
    </location>
</feature>
<feature type="transmembrane region" description="Helical" evidence="8">
    <location>
        <begin position="263"/>
        <end position="284"/>
    </location>
</feature>
<feature type="transmembrane region" description="Helical" evidence="8">
    <location>
        <begin position="187"/>
        <end position="210"/>
    </location>
</feature>
<feature type="transmembrane region" description="Helical" evidence="8">
    <location>
        <begin position="304"/>
        <end position="337"/>
    </location>
</feature>
<feature type="transmembrane region" description="Helical" evidence="8">
    <location>
        <begin position="6"/>
        <end position="27"/>
    </location>
</feature>
<reference evidence="9" key="1">
    <citation type="submission" date="2016-02" db="EMBL/GenBank/DDBJ databases">
        <title>Draft Genome Sequence of Sporotomaculum syntrophicum Strain FB, a Syntrophic Benzoate Degrader.</title>
        <authorList>
            <person name="Nobu M.K."/>
            <person name="Narihiro T."/>
            <person name="Qiu Y.-L."/>
            <person name="Ohashi A."/>
            <person name="Liu W.-T."/>
            <person name="Yuji S."/>
        </authorList>
    </citation>
    <scope>NUCLEOTIDE SEQUENCE</scope>
    <source>
        <strain evidence="9">FB</strain>
    </source>
</reference>
<keyword evidence="6 8" id="KW-0472">Membrane</keyword>